<proteinExistence type="predicted"/>
<comment type="caution">
    <text evidence="2">The sequence shown here is derived from an EMBL/GenBank/DDBJ whole genome shotgun (WGS) entry which is preliminary data.</text>
</comment>
<dbReference type="EMBL" id="SRLO01000649">
    <property type="protein sequence ID" value="TNN49587.1"/>
    <property type="molecule type" value="Genomic_DNA"/>
</dbReference>
<organism evidence="2 3">
    <name type="scientific">Liparis tanakae</name>
    <name type="common">Tanaka's snailfish</name>
    <dbReference type="NCBI Taxonomy" id="230148"/>
    <lineage>
        <taxon>Eukaryota</taxon>
        <taxon>Metazoa</taxon>
        <taxon>Chordata</taxon>
        <taxon>Craniata</taxon>
        <taxon>Vertebrata</taxon>
        <taxon>Euteleostomi</taxon>
        <taxon>Actinopterygii</taxon>
        <taxon>Neopterygii</taxon>
        <taxon>Teleostei</taxon>
        <taxon>Neoteleostei</taxon>
        <taxon>Acanthomorphata</taxon>
        <taxon>Eupercaria</taxon>
        <taxon>Perciformes</taxon>
        <taxon>Cottioidei</taxon>
        <taxon>Cottales</taxon>
        <taxon>Liparidae</taxon>
        <taxon>Liparis</taxon>
    </lineage>
</organism>
<accession>A0A4Z2G7P1</accession>
<reference evidence="2 3" key="1">
    <citation type="submission" date="2019-03" db="EMBL/GenBank/DDBJ databases">
        <title>First draft genome of Liparis tanakae, snailfish: a comprehensive survey of snailfish specific genes.</title>
        <authorList>
            <person name="Kim W."/>
            <person name="Song I."/>
            <person name="Jeong J.-H."/>
            <person name="Kim D."/>
            <person name="Kim S."/>
            <person name="Ryu S."/>
            <person name="Song J.Y."/>
            <person name="Lee S.K."/>
        </authorList>
    </citation>
    <scope>NUCLEOTIDE SEQUENCE [LARGE SCALE GENOMIC DNA]</scope>
    <source>
        <tissue evidence="2">Muscle</tissue>
    </source>
</reference>
<name>A0A4Z2G7P1_9TELE</name>
<feature type="compositionally biased region" description="Basic and acidic residues" evidence="1">
    <location>
        <begin position="28"/>
        <end position="38"/>
    </location>
</feature>
<keyword evidence="3" id="KW-1185">Reference proteome</keyword>
<sequence length="94" mass="9950">MMVSVCGRSGLALCVARAGAFRTPAELSEHLKKSDSRGQKSIQITIGTVTSRRSEKKKKDDESRAGSGAFEPGSHPTETGFQSGGRSAPPRAPY</sequence>
<evidence type="ECO:0000256" key="1">
    <source>
        <dbReference type="SAM" id="MobiDB-lite"/>
    </source>
</evidence>
<dbReference type="AlphaFoldDB" id="A0A4Z2G7P1"/>
<feature type="compositionally biased region" description="Polar residues" evidence="1">
    <location>
        <begin position="39"/>
        <end position="51"/>
    </location>
</feature>
<gene>
    <name evidence="2" type="ORF">EYF80_040205</name>
</gene>
<feature type="region of interest" description="Disordered" evidence="1">
    <location>
        <begin position="28"/>
        <end position="94"/>
    </location>
</feature>
<dbReference type="Proteomes" id="UP000314294">
    <property type="component" value="Unassembled WGS sequence"/>
</dbReference>
<evidence type="ECO:0000313" key="2">
    <source>
        <dbReference type="EMBL" id="TNN49587.1"/>
    </source>
</evidence>
<evidence type="ECO:0000313" key="3">
    <source>
        <dbReference type="Proteomes" id="UP000314294"/>
    </source>
</evidence>
<protein>
    <submittedName>
        <fullName evidence="2">Uncharacterized protein</fullName>
    </submittedName>
</protein>
<feature type="compositionally biased region" description="Polar residues" evidence="1">
    <location>
        <begin position="76"/>
        <end position="85"/>
    </location>
</feature>